<name>A0A975FP30_9MICO</name>
<dbReference type="RefSeq" id="WP_210900460.1">
    <property type="nucleotide sequence ID" value="NZ_CP071696.1"/>
</dbReference>
<reference evidence="2" key="1">
    <citation type="submission" date="2021-03" db="EMBL/GenBank/DDBJ databases">
        <title>Agromyces archimandritus sp. nov., isolated from the cockroach Archimandrita tessellata.</title>
        <authorList>
            <person name="Guzman J."/>
            <person name="Ortuzar M."/>
            <person name="Poehlein A."/>
            <person name="Daniel R."/>
            <person name="Trujillo M."/>
            <person name="Vilcinskas A."/>
        </authorList>
    </citation>
    <scope>NUCLEOTIDE SEQUENCE</scope>
    <source>
        <strain evidence="2">G127AT</strain>
    </source>
</reference>
<dbReference type="Proteomes" id="UP000671914">
    <property type="component" value="Chromosome"/>
</dbReference>
<feature type="transmembrane region" description="Helical" evidence="1">
    <location>
        <begin position="139"/>
        <end position="159"/>
    </location>
</feature>
<accession>A0A975FP30</accession>
<keyword evidence="1" id="KW-1133">Transmembrane helix</keyword>
<proteinExistence type="predicted"/>
<feature type="transmembrane region" description="Helical" evidence="1">
    <location>
        <begin position="76"/>
        <end position="97"/>
    </location>
</feature>
<keyword evidence="3" id="KW-1185">Reference proteome</keyword>
<feature type="transmembrane region" description="Helical" evidence="1">
    <location>
        <begin position="165"/>
        <end position="189"/>
    </location>
</feature>
<protein>
    <submittedName>
        <fullName evidence="2">Uncharacterized protein</fullName>
    </submittedName>
</protein>
<keyword evidence="1" id="KW-0472">Membrane</keyword>
<gene>
    <name evidence="2" type="ORF">G127AT_04600</name>
</gene>
<evidence type="ECO:0000313" key="3">
    <source>
        <dbReference type="Proteomes" id="UP000671914"/>
    </source>
</evidence>
<dbReference type="AlphaFoldDB" id="A0A975FP30"/>
<evidence type="ECO:0000313" key="2">
    <source>
        <dbReference type="EMBL" id="QTX05501.1"/>
    </source>
</evidence>
<organism evidence="2 3">
    <name type="scientific">Agromyces archimandritae</name>
    <dbReference type="NCBI Taxonomy" id="2781962"/>
    <lineage>
        <taxon>Bacteria</taxon>
        <taxon>Bacillati</taxon>
        <taxon>Actinomycetota</taxon>
        <taxon>Actinomycetes</taxon>
        <taxon>Micrococcales</taxon>
        <taxon>Microbacteriaceae</taxon>
        <taxon>Agromyces</taxon>
    </lineage>
</organism>
<feature type="transmembrane region" description="Helical" evidence="1">
    <location>
        <begin position="103"/>
        <end position="127"/>
    </location>
</feature>
<sequence length="298" mass="29749">MSGAAAEWAERAGPLDVRDRPQLLDRRVVQAVPAYEAAVDRILAGLGVRVRAARAERLAALAAEDPAAALVVDRPLWRMVAAIVGTLAAAGAFALYFSRADFTAGAILPLAVGFLAVALLATGGGVLPLRRSNPPASGSLFLAWAAALLGGATAAGATASGGGAAGAGLVALWALAGALCLLALGAQLAHSTEPSAARRARADRVAAYRADLRAEADAAIADAAAAVASAHDALGEQERQWLAGEQAEAHAVLERRGLLPAGAAVPTPGLVLADRTAAALAASIGVRDAARLLADPTA</sequence>
<keyword evidence="1" id="KW-0812">Transmembrane</keyword>
<dbReference type="EMBL" id="CP071696">
    <property type="protein sequence ID" value="QTX05501.1"/>
    <property type="molecule type" value="Genomic_DNA"/>
</dbReference>
<dbReference type="KEGG" id="aarc:G127AT_04600"/>
<evidence type="ECO:0000256" key="1">
    <source>
        <dbReference type="SAM" id="Phobius"/>
    </source>
</evidence>